<dbReference type="InterPro" id="IPR001841">
    <property type="entry name" value="Znf_RING"/>
</dbReference>
<evidence type="ECO:0000259" key="5">
    <source>
        <dbReference type="PROSITE" id="PS50089"/>
    </source>
</evidence>
<dbReference type="Gene3D" id="3.30.160.60">
    <property type="entry name" value="Classic Zinc Finger"/>
    <property type="match status" value="1"/>
</dbReference>
<evidence type="ECO:0000256" key="2">
    <source>
        <dbReference type="ARBA" id="ARBA00022771"/>
    </source>
</evidence>
<dbReference type="PANTHER" id="PTHR24103">
    <property type="entry name" value="E3 UBIQUITIN-PROTEIN LIGASE TRIM"/>
    <property type="match status" value="1"/>
</dbReference>
<gene>
    <name evidence="6" type="ORF">BSTOLATCC_MIC46654</name>
</gene>
<keyword evidence="3" id="KW-0862">Zinc</keyword>
<dbReference type="Pfam" id="PF13445">
    <property type="entry name" value="zf-RING_UBOX"/>
    <property type="match status" value="1"/>
</dbReference>
<comment type="caution">
    <text evidence="6">The sequence shown here is derived from an EMBL/GenBank/DDBJ whole genome shotgun (WGS) entry which is preliminary data.</text>
</comment>
<dbReference type="SUPFAM" id="SSF57850">
    <property type="entry name" value="RING/U-box"/>
    <property type="match status" value="1"/>
</dbReference>
<dbReference type="InterPro" id="IPR017907">
    <property type="entry name" value="Znf_RING_CS"/>
</dbReference>
<dbReference type="InterPro" id="IPR027370">
    <property type="entry name" value="Znf-RING_euk"/>
</dbReference>
<accession>A0AAU9JVT5</accession>
<dbReference type="PROSITE" id="PS00518">
    <property type="entry name" value="ZF_RING_1"/>
    <property type="match status" value="1"/>
</dbReference>
<dbReference type="SUPFAM" id="SSF57845">
    <property type="entry name" value="B-box zinc-binding domain"/>
    <property type="match status" value="1"/>
</dbReference>
<dbReference type="CDD" id="cd19756">
    <property type="entry name" value="Bbox2"/>
    <property type="match status" value="1"/>
</dbReference>
<dbReference type="SMART" id="SM00184">
    <property type="entry name" value="RING"/>
    <property type="match status" value="1"/>
</dbReference>
<protein>
    <recommendedName>
        <fullName evidence="5">RING-type domain-containing protein</fullName>
    </recommendedName>
</protein>
<name>A0AAU9JVT5_9CILI</name>
<sequence length="360" mass="41808">MVKLRIRKARNSLYSPKKEPTRNQTYPRKSKYSNAVHFPSSSYNVIDSAFEKIAWDIQSGKTLIDKLNQYSWDSSIGKYLWGSYQRCPICLNTYNSVEREPICLPCGHTFCRVCLGKIKITIGMAQCPYDRKPFNSFIEFLPINYALLQEADNSRKRCPEHGLYLIGFCQDHSSLCCGKCLFSHKFHNCIDLESEKVSELICKKTELLNELESKFEAQINMWTKSYDEITQYVSRLGESIMKNSIEIAEKKIIEIIQRTTEDLRQKFEEFKNVTNSDFKDSIDQIVGSLQHNLKIVKKLKQNFQIMDDKEKLVLNLDYDFGLDTMPTSIDDIKEICKVISDPEKIQELLTKEILSILGTY</sequence>
<evidence type="ECO:0000313" key="7">
    <source>
        <dbReference type="Proteomes" id="UP001162131"/>
    </source>
</evidence>
<dbReference type="EMBL" id="CAJZBQ010000046">
    <property type="protein sequence ID" value="CAG9328661.1"/>
    <property type="molecule type" value="Genomic_DNA"/>
</dbReference>
<evidence type="ECO:0000256" key="4">
    <source>
        <dbReference type="PROSITE-ProRule" id="PRU00175"/>
    </source>
</evidence>
<keyword evidence="7" id="KW-1185">Reference proteome</keyword>
<dbReference type="InterPro" id="IPR013083">
    <property type="entry name" value="Znf_RING/FYVE/PHD"/>
</dbReference>
<dbReference type="InterPro" id="IPR050143">
    <property type="entry name" value="TRIM/RBCC"/>
</dbReference>
<reference evidence="6" key="1">
    <citation type="submission" date="2021-09" db="EMBL/GenBank/DDBJ databases">
        <authorList>
            <consortium name="AG Swart"/>
            <person name="Singh M."/>
            <person name="Singh A."/>
            <person name="Seah K."/>
            <person name="Emmerich C."/>
        </authorList>
    </citation>
    <scope>NUCLEOTIDE SEQUENCE</scope>
    <source>
        <strain evidence="6">ATCC30299</strain>
    </source>
</reference>
<feature type="domain" description="RING-type" evidence="5">
    <location>
        <begin position="87"/>
        <end position="131"/>
    </location>
</feature>
<dbReference type="PROSITE" id="PS50089">
    <property type="entry name" value="ZF_RING_2"/>
    <property type="match status" value="1"/>
</dbReference>
<dbReference type="Gene3D" id="3.30.40.10">
    <property type="entry name" value="Zinc/RING finger domain, C3HC4 (zinc finger)"/>
    <property type="match status" value="1"/>
</dbReference>
<dbReference type="GO" id="GO:0008270">
    <property type="term" value="F:zinc ion binding"/>
    <property type="evidence" value="ECO:0007669"/>
    <property type="project" value="UniProtKB-KW"/>
</dbReference>
<keyword evidence="1" id="KW-0479">Metal-binding</keyword>
<keyword evidence="2 4" id="KW-0863">Zinc-finger</keyword>
<evidence type="ECO:0000256" key="1">
    <source>
        <dbReference type="ARBA" id="ARBA00022723"/>
    </source>
</evidence>
<evidence type="ECO:0000256" key="3">
    <source>
        <dbReference type="ARBA" id="ARBA00022833"/>
    </source>
</evidence>
<proteinExistence type="predicted"/>
<dbReference type="AlphaFoldDB" id="A0AAU9JVT5"/>
<dbReference type="Proteomes" id="UP001162131">
    <property type="component" value="Unassembled WGS sequence"/>
</dbReference>
<organism evidence="6 7">
    <name type="scientific">Blepharisma stoltei</name>
    <dbReference type="NCBI Taxonomy" id="1481888"/>
    <lineage>
        <taxon>Eukaryota</taxon>
        <taxon>Sar</taxon>
        <taxon>Alveolata</taxon>
        <taxon>Ciliophora</taxon>
        <taxon>Postciliodesmatophora</taxon>
        <taxon>Heterotrichea</taxon>
        <taxon>Heterotrichida</taxon>
        <taxon>Blepharismidae</taxon>
        <taxon>Blepharisma</taxon>
    </lineage>
</organism>
<evidence type="ECO:0000313" key="6">
    <source>
        <dbReference type="EMBL" id="CAG9328661.1"/>
    </source>
</evidence>